<comment type="subcellular location">
    <subcellularLocation>
        <location evidence="7">Periplasm</location>
    </subcellularLocation>
    <text evidence="7">Is capable of associating with the outer membrane.</text>
</comment>
<keyword evidence="3 7" id="KW-0574">Periplasm</keyword>
<dbReference type="HAMAP" id="MF_01183">
    <property type="entry name" value="Chaperone_SurA"/>
    <property type="match status" value="1"/>
</dbReference>
<dbReference type="PROSITE" id="PS50198">
    <property type="entry name" value="PPIC_PPIASE_2"/>
    <property type="match status" value="2"/>
</dbReference>
<dbReference type="SUPFAM" id="SSF109998">
    <property type="entry name" value="Triger factor/SurA peptide-binding domain-like"/>
    <property type="match status" value="1"/>
</dbReference>
<evidence type="ECO:0000256" key="6">
    <source>
        <dbReference type="ARBA" id="ARBA00023235"/>
    </source>
</evidence>
<dbReference type="Pfam" id="PF00639">
    <property type="entry name" value="Rotamase"/>
    <property type="match status" value="1"/>
</dbReference>
<evidence type="ECO:0000256" key="2">
    <source>
        <dbReference type="ARBA" id="ARBA00022737"/>
    </source>
</evidence>
<dbReference type="InterPro" id="IPR050280">
    <property type="entry name" value="OMP_Chaperone_SurA"/>
</dbReference>
<comment type="function">
    <text evidence="7">Chaperone involved in the correct folding and assembly of outer membrane proteins. Recognizes specific patterns of aromatic residues and the orientation of their side chains, which are found more frequently in integral outer membrane proteins. May act in both early periplasmic and late outer membrane-associated steps of protein maturation.</text>
</comment>
<accession>A0ABY0IKP9</accession>
<dbReference type="InterPro" id="IPR000297">
    <property type="entry name" value="PPIase_PpiC"/>
</dbReference>
<feature type="domain" description="PpiC" evidence="8">
    <location>
        <begin position="180"/>
        <end position="281"/>
    </location>
</feature>
<gene>
    <name evidence="7" type="primary">surA</name>
    <name evidence="9" type="ORF">EV678_2948</name>
</gene>
<dbReference type="EMBL" id="SHKM01000003">
    <property type="protein sequence ID" value="RZT75761.1"/>
    <property type="molecule type" value="Genomic_DNA"/>
</dbReference>
<keyword evidence="2 7" id="KW-0677">Repeat</keyword>
<sequence precursor="true">MQTMMKYWLSLLLCLAACQANAQTYRGQRTDPVEADRIIAVVNSEVITLNELRQRLDSVVSQLRRQGTPLPPADVLEKQMLERMVVDKVQVQFAKENGIRIEDAQLDMALNRIAANNKMTLAQFRQALEKDGIAFAKFREEIRQEITVSRLREREVDAKLLVSEGEIDNYLAGASAGGSAEEYQVAHILVRSPESASPEQLQKLKAKAEQILDRLKRGEDFAQVAAAYSDAPDALQGGNLGFRPLDRMPNIFAETVQKMQPSQLSPVIRSPNGFHIVKLVAKKGGASIPAVQQTHARHILIKVNEVVSEAEAKRKLQAVKERLDHGGDFAELARLYSQDGSAPKGGDLDWLYPGDTVPEFERAMDALKVGEVSQPVQSMFGWHLIQVLERRVQDVSQDRQRAIARNALRERKSDEAYQDWLRQLRDRAYVEYRWEEQ</sequence>
<dbReference type="InterPro" id="IPR046357">
    <property type="entry name" value="PPIase_dom_sf"/>
</dbReference>
<dbReference type="InterPro" id="IPR023034">
    <property type="entry name" value="PPIase_SurA"/>
</dbReference>
<reference evidence="9 10" key="1">
    <citation type="submission" date="2019-02" db="EMBL/GenBank/DDBJ databases">
        <title>Genomic Encyclopedia of Type Strains, Phase IV (KMG-IV): sequencing the most valuable type-strain genomes for metagenomic binning, comparative biology and taxonomic classification.</title>
        <authorList>
            <person name="Goeker M."/>
        </authorList>
    </citation>
    <scope>NUCLEOTIDE SEQUENCE [LARGE SCALE GENOMIC DNA]</scope>
    <source>
        <strain evidence="9 10">DSM 21223</strain>
    </source>
</reference>
<comment type="domain">
    <text evidence="7">The PPIase activity resides only in the second parvulin domain. The N-terminal region and the C-terminal tail are necessary and sufficient for the chaperone activity of SurA. The PPIase activity is dispensable for SurA to function as a chaperone. The N-terminal region and the C-terminal tail are also required for porin recognition.</text>
</comment>
<comment type="catalytic activity">
    <reaction evidence="7">
        <text>[protein]-peptidylproline (omega=180) = [protein]-peptidylproline (omega=0)</text>
        <dbReference type="Rhea" id="RHEA:16237"/>
        <dbReference type="Rhea" id="RHEA-COMP:10747"/>
        <dbReference type="Rhea" id="RHEA-COMP:10748"/>
        <dbReference type="ChEBI" id="CHEBI:83833"/>
        <dbReference type="ChEBI" id="CHEBI:83834"/>
        <dbReference type="EC" id="5.2.1.8"/>
    </reaction>
</comment>
<keyword evidence="1 7" id="KW-0732">Signal</keyword>
<dbReference type="Gene3D" id="1.10.4030.10">
    <property type="entry name" value="Porin chaperone SurA, peptide-binding domain"/>
    <property type="match status" value="1"/>
</dbReference>
<evidence type="ECO:0000313" key="10">
    <source>
        <dbReference type="Proteomes" id="UP000292136"/>
    </source>
</evidence>
<dbReference type="PANTHER" id="PTHR47637:SF1">
    <property type="entry name" value="CHAPERONE SURA"/>
    <property type="match status" value="1"/>
</dbReference>
<proteinExistence type="inferred from homology"/>
<evidence type="ECO:0000313" key="9">
    <source>
        <dbReference type="EMBL" id="RZT75761.1"/>
    </source>
</evidence>
<dbReference type="EC" id="5.2.1.8" evidence="7"/>
<keyword evidence="5 7" id="KW-0143">Chaperone</keyword>
<dbReference type="InterPro" id="IPR027304">
    <property type="entry name" value="Trigger_fact/SurA_dom_sf"/>
</dbReference>
<dbReference type="SUPFAM" id="SSF54534">
    <property type="entry name" value="FKBP-like"/>
    <property type="match status" value="2"/>
</dbReference>
<evidence type="ECO:0000256" key="7">
    <source>
        <dbReference type="HAMAP-Rule" id="MF_01183"/>
    </source>
</evidence>
<feature type="domain" description="PpiC" evidence="8">
    <location>
        <begin position="291"/>
        <end position="389"/>
    </location>
</feature>
<keyword evidence="6 7" id="KW-0413">Isomerase</keyword>
<dbReference type="Pfam" id="PF13616">
    <property type="entry name" value="Rotamase_3"/>
    <property type="match status" value="1"/>
</dbReference>
<evidence type="ECO:0000256" key="4">
    <source>
        <dbReference type="ARBA" id="ARBA00023110"/>
    </source>
</evidence>
<evidence type="ECO:0000259" key="8">
    <source>
        <dbReference type="PROSITE" id="PS50198"/>
    </source>
</evidence>
<evidence type="ECO:0000256" key="3">
    <source>
        <dbReference type="ARBA" id="ARBA00022764"/>
    </source>
</evidence>
<dbReference type="Gene3D" id="3.10.50.40">
    <property type="match status" value="2"/>
</dbReference>
<dbReference type="Pfam" id="PF09312">
    <property type="entry name" value="SurA_N"/>
    <property type="match status" value="1"/>
</dbReference>
<keyword evidence="10" id="KW-1185">Reference proteome</keyword>
<evidence type="ECO:0000256" key="1">
    <source>
        <dbReference type="ARBA" id="ARBA00022729"/>
    </source>
</evidence>
<keyword evidence="4 7" id="KW-0697">Rotamase</keyword>
<name>A0ABY0IKP9_9RHOO</name>
<organism evidence="9 10">
    <name type="scientific">Azospira oryzae</name>
    <dbReference type="NCBI Taxonomy" id="146939"/>
    <lineage>
        <taxon>Bacteria</taxon>
        <taxon>Pseudomonadati</taxon>
        <taxon>Pseudomonadota</taxon>
        <taxon>Betaproteobacteria</taxon>
        <taxon>Rhodocyclales</taxon>
        <taxon>Rhodocyclaceae</taxon>
        <taxon>Azospira</taxon>
    </lineage>
</organism>
<feature type="chain" id="PRO_5044911380" description="Chaperone SurA" evidence="7">
    <location>
        <begin position="23"/>
        <end position="437"/>
    </location>
</feature>
<evidence type="ECO:0000256" key="5">
    <source>
        <dbReference type="ARBA" id="ARBA00023186"/>
    </source>
</evidence>
<dbReference type="InterPro" id="IPR015391">
    <property type="entry name" value="SurA_N"/>
</dbReference>
<comment type="caution">
    <text evidence="9">The sequence shown here is derived from an EMBL/GenBank/DDBJ whole genome shotgun (WGS) entry which is preliminary data.</text>
</comment>
<protein>
    <recommendedName>
        <fullName evidence="7">Chaperone SurA</fullName>
    </recommendedName>
    <alternativeName>
        <fullName evidence="7">Peptidyl-prolyl cis-trans isomerase SurA</fullName>
        <shortName evidence="7">PPIase SurA</shortName>
        <ecNumber evidence="7">5.2.1.8</ecNumber>
    </alternativeName>
    <alternativeName>
        <fullName evidence="7">Rotamase SurA</fullName>
    </alternativeName>
</protein>
<dbReference type="PANTHER" id="PTHR47637">
    <property type="entry name" value="CHAPERONE SURA"/>
    <property type="match status" value="1"/>
</dbReference>
<dbReference type="Proteomes" id="UP000292136">
    <property type="component" value="Unassembled WGS sequence"/>
</dbReference>
<feature type="signal peptide" evidence="7">
    <location>
        <begin position="1"/>
        <end position="22"/>
    </location>
</feature>
<dbReference type="RefSeq" id="WP_014236674.1">
    <property type="nucleotide sequence ID" value="NZ_SHKM01000003.1"/>
</dbReference>